<evidence type="ECO:0000313" key="2">
    <source>
        <dbReference type="WBParaSite" id="RSKR_0000031200.1"/>
    </source>
</evidence>
<dbReference type="Proteomes" id="UP000095286">
    <property type="component" value="Unplaced"/>
</dbReference>
<reference evidence="2" key="1">
    <citation type="submission" date="2016-11" db="UniProtKB">
        <authorList>
            <consortium name="WormBaseParasite"/>
        </authorList>
    </citation>
    <scope>IDENTIFICATION</scope>
    <source>
        <strain evidence="2">KR3021</strain>
    </source>
</reference>
<evidence type="ECO:0000313" key="1">
    <source>
        <dbReference type="Proteomes" id="UP000095286"/>
    </source>
</evidence>
<protein>
    <submittedName>
        <fullName evidence="2">Nudix hydrolase domain-containing protein</fullName>
    </submittedName>
</protein>
<accession>A0AC35TGB3</accession>
<organism evidence="1 2">
    <name type="scientific">Rhabditophanes sp. KR3021</name>
    <dbReference type="NCBI Taxonomy" id="114890"/>
    <lineage>
        <taxon>Eukaryota</taxon>
        <taxon>Metazoa</taxon>
        <taxon>Ecdysozoa</taxon>
        <taxon>Nematoda</taxon>
        <taxon>Chromadorea</taxon>
        <taxon>Rhabditida</taxon>
        <taxon>Tylenchina</taxon>
        <taxon>Panagrolaimomorpha</taxon>
        <taxon>Strongyloidoidea</taxon>
        <taxon>Alloionematidae</taxon>
        <taxon>Rhabditophanes</taxon>
    </lineage>
</organism>
<proteinExistence type="predicted"/>
<name>A0AC35TGB3_9BILA</name>
<sequence length="223" mass="25677">MSSIQEYLSNITFDDTINNSPYLRPIRMKFNLGLDKKQTTWDIAAEHDSVAVVLYHTEKEELLFVRQFRPSVFVGAVRRLPENKGKSLHQIDFAKYSTDHGYTLELCAGIVDKPNQTYLEHVKDEVIEECGYCVPLESILFLKKFITGISFSGSQQSLYYAEINESMYVSCGGGNQNEGEKIENIFMSVQKVRELLAHDELKNPPGFLWAVEWFLKNKLNDYK</sequence>
<dbReference type="WBParaSite" id="RSKR_0000031200.1">
    <property type="protein sequence ID" value="RSKR_0000031200.1"/>
    <property type="gene ID" value="RSKR_0000031200"/>
</dbReference>